<dbReference type="SMR" id="A0A1I7RYH1"/>
<evidence type="ECO:0000313" key="5">
    <source>
        <dbReference type="Proteomes" id="UP000095284"/>
    </source>
</evidence>
<keyword evidence="6" id="KW-1185">Reference proteome</keyword>
<dbReference type="GO" id="GO:0016020">
    <property type="term" value="C:membrane"/>
    <property type="evidence" value="ECO:0007669"/>
    <property type="project" value="InterPro"/>
</dbReference>
<accession>A0A1I7RYH1</accession>
<dbReference type="EMBL" id="CAJFDI010000002">
    <property type="protein sequence ID" value="CAD5213520.1"/>
    <property type="molecule type" value="Genomic_DNA"/>
</dbReference>
<dbReference type="EMBL" id="CAJFCV020000002">
    <property type="protein sequence ID" value="CAG9092698.1"/>
    <property type="molecule type" value="Genomic_DNA"/>
</dbReference>
<dbReference type="WBParaSite" id="BXY_0578800.1">
    <property type="protein sequence ID" value="BXY_0578800.1"/>
    <property type="gene ID" value="BXY_0578800"/>
</dbReference>
<feature type="transmembrane region" description="Helical" evidence="2">
    <location>
        <begin position="258"/>
        <end position="278"/>
    </location>
</feature>
<dbReference type="InterPro" id="IPR052854">
    <property type="entry name" value="Serpentine_rcpt_epsilon"/>
</dbReference>
<evidence type="ECO:0000256" key="1">
    <source>
        <dbReference type="ARBA" id="ARBA00006803"/>
    </source>
</evidence>
<dbReference type="Proteomes" id="UP000582659">
    <property type="component" value="Unassembled WGS sequence"/>
</dbReference>
<sequence>MYDLVFPGMSSSFDQDHVGFLIQTDTPNTFRMCLFIFELTLLTLSYINFALLFIVIVKIRTFHVNLRIVCFSNILLFILEITLRILIVIQTIRYGEIFTDHVMAQLYVYRNWMMVGCNLAHLGVIIERTMATFYPDYQSSRFFWGVLISLLQWGIGYLLNWLDSDGPAVFKIIVPVLAIILPGIGLFVVKRVNTRHYLNKGELSLAEKYQITENVRTLKTFEYVIYICAYCNITTSLLMVVIIIWLQRPETLYTFRVVSNFYDLICASYAFLFPWFLLRNHADAWKITRSLFGHREDSRTQVEQVNVLGETIVKRYDNAEYFEKLYDTWDAKMKR</sequence>
<feature type="transmembrane region" description="Helical" evidence="2">
    <location>
        <begin position="223"/>
        <end position="246"/>
    </location>
</feature>
<dbReference type="InterPro" id="IPR004151">
    <property type="entry name" value="7TM_GPCR_serpentine_rcpt_Sre"/>
</dbReference>
<evidence type="ECO:0000313" key="6">
    <source>
        <dbReference type="Proteomes" id="UP000659654"/>
    </source>
</evidence>
<evidence type="ECO:0000313" key="4">
    <source>
        <dbReference type="EMBL" id="CAG9092698.1"/>
    </source>
</evidence>
<evidence type="ECO:0000313" key="3">
    <source>
        <dbReference type="EMBL" id="CAD5213520.1"/>
    </source>
</evidence>
<feature type="transmembrane region" description="Helical" evidence="2">
    <location>
        <begin position="168"/>
        <end position="189"/>
    </location>
</feature>
<feature type="transmembrane region" description="Helical" evidence="2">
    <location>
        <begin position="34"/>
        <end position="56"/>
    </location>
</feature>
<dbReference type="PANTHER" id="PTHR47518">
    <property type="entry name" value="SERPENTINE RECEPTOR CLASS EPSILON-13-RELATED"/>
    <property type="match status" value="1"/>
</dbReference>
<dbReference type="Pfam" id="PF03125">
    <property type="entry name" value="Sre"/>
    <property type="match status" value="1"/>
</dbReference>
<proteinExistence type="inferred from homology"/>
<gene>
    <name evidence="3" type="ORF">BXYJ_LOCUS3071</name>
</gene>
<organism evidence="5 7">
    <name type="scientific">Bursaphelenchus xylophilus</name>
    <name type="common">Pinewood nematode worm</name>
    <name type="synonym">Aphelenchoides xylophilus</name>
    <dbReference type="NCBI Taxonomy" id="6326"/>
    <lineage>
        <taxon>Eukaryota</taxon>
        <taxon>Metazoa</taxon>
        <taxon>Ecdysozoa</taxon>
        <taxon>Nematoda</taxon>
        <taxon>Chromadorea</taxon>
        <taxon>Rhabditida</taxon>
        <taxon>Tylenchina</taxon>
        <taxon>Tylenchomorpha</taxon>
        <taxon>Aphelenchoidea</taxon>
        <taxon>Aphelenchoididae</taxon>
        <taxon>Bursaphelenchus</taxon>
    </lineage>
</organism>
<dbReference type="Proteomes" id="UP000659654">
    <property type="component" value="Unassembled WGS sequence"/>
</dbReference>
<reference evidence="7" key="1">
    <citation type="submission" date="2016-11" db="UniProtKB">
        <authorList>
            <consortium name="WormBaseParasite"/>
        </authorList>
    </citation>
    <scope>IDENTIFICATION</scope>
</reference>
<dbReference type="Proteomes" id="UP000095284">
    <property type="component" value="Unplaced"/>
</dbReference>
<comment type="similarity">
    <text evidence="1">Belongs to the nematode receptor-like protein sre family.</text>
</comment>
<dbReference type="PANTHER" id="PTHR47518:SF11">
    <property type="entry name" value="SERPENTINE RECEPTOR, CLASS E (EPSILON)-RELATED"/>
    <property type="match status" value="1"/>
</dbReference>
<evidence type="ECO:0000313" key="7">
    <source>
        <dbReference type="WBParaSite" id="BXY_0578800.1"/>
    </source>
</evidence>
<dbReference type="AlphaFoldDB" id="A0A1I7RYH1"/>
<feature type="transmembrane region" description="Helical" evidence="2">
    <location>
        <begin position="142"/>
        <end position="162"/>
    </location>
</feature>
<keyword evidence="2" id="KW-0812">Transmembrane</keyword>
<evidence type="ECO:0000256" key="2">
    <source>
        <dbReference type="SAM" id="Phobius"/>
    </source>
</evidence>
<feature type="transmembrane region" description="Helical" evidence="2">
    <location>
        <begin position="68"/>
        <end position="92"/>
    </location>
</feature>
<reference evidence="4" key="2">
    <citation type="submission" date="2020-08" db="EMBL/GenBank/DDBJ databases">
        <authorList>
            <person name="Kikuchi T."/>
        </authorList>
    </citation>
    <scope>NUCLEOTIDE SEQUENCE</scope>
    <source>
        <strain evidence="3">Ka4C1</strain>
    </source>
</reference>
<feature type="transmembrane region" description="Helical" evidence="2">
    <location>
        <begin position="112"/>
        <end position="130"/>
    </location>
</feature>
<dbReference type="GO" id="GO:0007606">
    <property type="term" value="P:sensory perception of chemical stimulus"/>
    <property type="evidence" value="ECO:0007669"/>
    <property type="project" value="InterPro"/>
</dbReference>
<dbReference type="OrthoDB" id="5819751at2759"/>
<keyword evidence="2" id="KW-0472">Membrane</keyword>
<name>A0A1I7RYH1_BURXY</name>
<keyword evidence="2" id="KW-1133">Transmembrane helix</keyword>
<protein>
    <submittedName>
        <fullName evidence="3">(pine wood nematode) hypothetical protein</fullName>
    </submittedName>
</protein>